<organism evidence="3 4">
    <name type="scientific">Xenorhabdus ishibashii</name>
    <dbReference type="NCBI Taxonomy" id="1034471"/>
    <lineage>
        <taxon>Bacteria</taxon>
        <taxon>Pseudomonadati</taxon>
        <taxon>Pseudomonadota</taxon>
        <taxon>Gammaproteobacteria</taxon>
        <taxon>Enterobacterales</taxon>
        <taxon>Morganellaceae</taxon>
        <taxon>Xenorhabdus</taxon>
    </lineage>
</organism>
<evidence type="ECO:0008006" key="5">
    <source>
        <dbReference type="Google" id="ProtNLM"/>
    </source>
</evidence>
<dbReference type="Pfam" id="PF21882">
    <property type="entry name" value="Gp53-like_C"/>
    <property type="match status" value="1"/>
</dbReference>
<feature type="domain" description="Putative tail fiber protein gp53-like C-terminal" evidence="2">
    <location>
        <begin position="588"/>
        <end position="671"/>
    </location>
</feature>
<evidence type="ECO:0000259" key="1">
    <source>
        <dbReference type="Pfam" id="PF12571"/>
    </source>
</evidence>
<dbReference type="Proteomes" id="UP000222168">
    <property type="component" value="Unassembled WGS sequence"/>
</dbReference>
<accession>A0A2D0KF04</accession>
<keyword evidence="4" id="KW-1185">Reference proteome</keyword>
<evidence type="ECO:0000313" key="4">
    <source>
        <dbReference type="Proteomes" id="UP000222168"/>
    </source>
</evidence>
<dbReference type="Gene3D" id="2.60.40.3940">
    <property type="match status" value="1"/>
</dbReference>
<sequence length="671" mass="73383">MSSVITLDFENWKAQQVAAGNPVVLDEFVFAYVPDLDPAQPINRNEKLPAQSHIVHRQAVNKTGLASENAVAYSVTLGTEVGNFDFNWIGLLNKASGVIGMITHAPTQKKIKTANGLQGNVLTRSFLLEFEGAAKETAITTTAETWQIDFTARLTGIDEMQRLINTDSYGEAAFFGDGFAVIRSGDQYTVKKGLAYVGGLRGILKFDQTLNSLRNTRVYADFSYQGNLVSQWKTAVKITAANDLKNYIDAAGYPHYVFAVASIDNNGDISDLRPKGTLSDRDLAELDEELGKVKQDYAPKKWVAGSFARGDESSVVIKGSYPRVNFMQSNINSDYLAFEADFNSDTRDLYLYRRDSQSDNVYVLGFPKKTGMLATLDDITLGLAETKEVADNAAPKKWVAGSFARGDESSVVIKGNYPRVNFAQPNINSDYLAFEADFNSDTRDLYLYRRNAHGDNVYVLGFPKKAGMLATLDDISNNLAGTKEVADNAAPKKWVAGNFARGNESSVVIKGSYPRVNFAQPNINSDYLAFEADFNSDTRDLYLYRRNAHGDNVYVLGFPKKTGTLARLEDITKSSALKSNDGWWECGDTGVIIQSGMISVGDNDVVTAKFPVPFPNECTSLVVTARSESGNWGSDVLSAYGVAISQSHMRVSLCANFSAAIAGVSFIAIGY</sequence>
<dbReference type="InterPro" id="IPR022225">
    <property type="entry name" value="Phage_tail_fibre_N"/>
</dbReference>
<reference evidence="3 4" key="1">
    <citation type="journal article" date="2017" name="Nat. Microbiol.">
        <title>Natural product diversity associated with the nematode symbionts Photorhabdus and Xenorhabdus.</title>
        <authorList>
            <person name="Tobias N.J."/>
            <person name="Wolff H."/>
            <person name="Djahanschiri B."/>
            <person name="Grundmann F."/>
            <person name="Kronenwerth M."/>
            <person name="Shi Y.M."/>
            <person name="Simonyi S."/>
            <person name="Grun P."/>
            <person name="Shapiro-Ilan D."/>
            <person name="Pidot S.J."/>
            <person name="Stinear T.P."/>
            <person name="Ebersberger I."/>
            <person name="Bode H.B."/>
        </authorList>
    </citation>
    <scope>NUCLEOTIDE SEQUENCE [LARGE SCALE GENOMIC DNA]</scope>
    <source>
        <strain evidence="3 4">DSM 22670</strain>
    </source>
</reference>
<comment type="caution">
    <text evidence="3">The sequence shown here is derived from an EMBL/GenBank/DDBJ whole genome shotgun (WGS) entry which is preliminary data.</text>
</comment>
<name>A0A2D0KF04_9GAMM</name>
<proteinExistence type="predicted"/>
<evidence type="ECO:0000259" key="2">
    <source>
        <dbReference type="Pfam" id="PF21882"/>
    </source>
</evidence>
<dbReference type="Pfam" id="PF12571">
    <property type="entry name" value="Phage_tail_fib"/>
    <property type="match status" value="1"/>
</dbReference>
<feature type="domain" description="Phage tail fibre protein N-terminal" evidence="1">
    <location>
        <begin position="3"/>
        <end position="158"/>
    </location>
</feature>
<dbReference type="InterPro" id="IPR054075">
    <property type="entry name" value="Gp53-like_C"/>
</dbReference>
<dbReference type="AlphaFoldDB" id="A0A2D0KF04"/>
<dbReference type="RefSeq" id="WP_244185941.1">
    <property type="nucleotide sequence ID" value="NZ_NJAK01000001.1"/>
</dbReference>
<dbReference type="EMBL" id="NJAK01000001">
    <property type="protein sequence ID" value="PHM62001.1"/>
    <property type="molecule type" value="Genomic_DNA"/>
</dbReference>
<gene>
    <name evidence="3" type="ORF">Xish_01163</name>
</gene>
<evidence type="ECO:0000313" key="3">
    <source>
        <dbReference type="EMBL" id="PHM62001.1"/>
    </source>
</evidence>
<protein>
    <recommendedName>
        <fullName evidence="5">Tail fiber protein</fullName>
    </recommendedName>
</protein>